<dbReference type="SMART" id="SM00516">
    <property type="entry name" value="SEC14"/>
    <property type="match status" value="1"/>
</dbReference>
<dbReference type="PROSITE" id="PS50191">
    <property type="entry name" value="CRAL_TRIO"/>
    <property type="match status" value="1"/>
</dbReference>
<dbReference type="PANTHER" id="PTHR46277:SF3">
    <property type="entry name" value="BINDING PROTEIN, PUTATIVE-RELATED"/>
    <property type="match status" value="1"/>
</dbReference>
<evidence type="ECO:0000259" key="2">
    <source>
        <dbReference type="PROSITE" id="PS50191"/>
    </source>
</evidence>
<dbReference type="AlphaFoldDB" id="A0A7I4DTX3"/>
<reference evidence="3 4" key="1">
    <citation type="journal article" date="2008" name="Science">
        <title>The Physcomitrella genome reveals evolutionary insights into the conquest of land by plants.</title>
        <authorList>
            <person name="Rensing S."/>
            <person name="Lang D."/>
            <person name="Zimmer A."/>
            <person name="Terry A."/>
            <person name="Salamov A."/>
            <person name="Shapiro H."/>
            <person name="Nishiyama T."/>
            <person name="Perroud P.-F."/>
            <person name="Lindquist E."/>
            <person name="Kamisugi Y."/>
            <person name="Tanahashi T."/>
            <person name="Sakakibara K."/>
            <person name="Fujita T."/>
            <person name="Oishi K."/>
            <person name="Shin-I T."/>
            <person name="Kuroki Y."/>
            <person name="Toyoda A."/>
            <person name="Suzuki Y."/>
            <person name="Hashimoto A."/>
            <person name="Yamaguchi K."/>
            <person name="Sugano A."/>
            <person name="Kohara Y."/>
            <person name="Fujiyama A."/>
            <person name="Anterola A."/>
            <person name="Aoki S."/>
            <person name="Ashton N."/>
            <person name="Barbazuk W.B."/>
            <person name="Barker E."/>
            <person name="Bennetzen J."/>
            <person name="Bezanilla M."/>
            <person name="Blankenship R."/>
            <person name="Cho S.H."/>
            <person name="Dutcher S."/>
            <person name="Estelle M."/>
            <person name="Fawcett J.A."/>
            <person name="Gundlach H."/>
            <person name="Hanada K."/>
            <person name="Heyl A."/>
            <person name="Hicks K.A."/>
            <person name="Hugh J."/>
            <person name="Lohr M."/>
            <person name="Mayer K."/>
            <person name="Melkozernov A."/>
            <person name="Murata T."/>
            <person name="Nelson D."/>
            <person name="Pils B."/>
            <person name="Prigge M."/>
            <person name="Reiss B."/>
            <person name="Renner T."/>
            <person name="Rombauts S."/>
            <person name="Rushton P."/>
            <person name="Sanderfoot A."/>
            <person name="Schween G."/>
            <person name="Shiu S.-H."/>
            <person name="Stueber K."/>
            <person name="Theodoulou F.L."/>
            <person name="Tu H."/>
            <person name="Van de Peer Y."/>
            <person name="Verrier P.J."/>
            <person name="Waters E."/>
            <person name="Wood A."/>
            <person name="Yang L."/>
            <person name="Cove D."/>
            <person name="Cuming A."/>
            <person name="Hasebe M."/>
            <person name="Lucas S."/>
            <person name="Mishler D.B."/>
            <person name="Reski R."/>
            <person name="Grigoriev I."/>
            <person name="Quatrano R.S."/>
            <person name="Boore J.L."/>
        </authorList>
    </citation>
    <scope>NUCLEOTIDE SEQUENCE [LARGE SCALE GENOMIC DNA]</scope>
    <source>
        <strain evidence="3 4">cv. Gransden 2004</strain>
    </source>
</reference>
<feature type="domain" description="CRAL-TRIO" evidence="2">
    <location>
        <begin position="69"/>
        <end position="232"/>
    </location>
</feature>
<dbReference type="SUPFAM" id="SSF46938">
    <property type="entry name" value="CRAL/TRIO N-terminal domain"/>
    <property type="match status" value="1"/>
</dbReference>
<evidence type="ECO:0000256" key="1">
    <source>
        <dbReference type="SAM" id="MobiDB-lite"/>
    </source>
</evidence>
<proteinExistence type="predicted"/>
<evidence type="ECO:0000313" key="3">
    <source>
        <dbReference type="EnsemblPlants" id="Pp3c5_1630V3.4"/>
    </source>
</evidence>
<dbReference type="RefSeq" id="XP_024375059.1">
    <property type="nucleotide sequence ID" value="XM_024519291.2"/>
</dbReference>
<accession>A0A7I4DTX3</accession>
<gene>
    <name evidence="3" type="primary">LOC112282090</name>
</gene>
<reference evidence="3 4" key="2">
    <citation type="journal article" date="2018" name="Plant J.">
        <title>The Physcomitrella patens chromosome-scale assembly reveals moss genome structure and evolution.</title>
        <authorList>
            <person name="Lang D."/>
            <person name="Ullrich K.K."/>
            <person name="Murat F."/>
            <person name="Fuchs J."/>
            <person name="Jenkins J."/>
            <person name="Haas F.B."/>
            <person name="Piednoel M."/>
            <person name="Gundlach H."/>
            <person name="Van Bel M."/>
            <person name="Meyberg R."/>
            <person name="Vives C."/>
            <person name="Morata J."/>
            <person name="Symeonidi A."/>
            <person name="Hiss M."/>
            <person name="Muchero W."/>
            <person name="Kamisugi Y."/>
            <person name="Saleh O."/>
            <person name="Blanc G."/>
            <person name="Decker E.L."/>
            <person name="van Gessel N."/>
            <person name="Grimwood J."/>
            <person name="Hayes R.D."/>
            <person name="Graham S.W."/>
            <person name="Gunter L.E."/>
            <person name="McDaniel S.F."/>
            <person name="Hoernstein S.N.W."/>
            <person name="Larsson A."/>
            <person name="Li F.W."/>
            <person name="Perroud P.F."/>
            <person name="Phillips J."/>
            <person name="Ranjan P."/>
            <person name="Rokshar D.S."/>
            <person name="Rothfels C.J."/>
            <person name="Schneider L."/>
            <person name="Shu S."/>
            <person name="Stevenson D.W."/>
            <person name="Thummler F."/>
            <person name="Tillich M."/>
            <person name="Villarreal Aguilar J.C."/>
            <person name="Widiez T."/>
            <person name="Wong G.K."/>
            <person name="Wymore A."/>
            <person name="Zhang Y."/>
            <person name="Zimmer A.D."/>
            <person name="Quatrano R.S."/>
            <person name="Mayer K.F.X."/>
            <person name="Goodstein D."/>
            <person name="Casacuberta J.M."/>
            <person name="Vandepoele K."/>
            <person name="Reski R."/>
            <person name="Cuming A.C."/>
            <person name="Tuskan G.A."/>
            <person name="Maumus F."/>
            <person name="Salse J."/>
            <person name="Schmutz J."/>
            <person name="Rensing S.A."/>
        </authorList>
    </citation>
    <scope>NUCLEOTIDE SEQUENCE [LARGE SCALE GENOMIC DNA]</scope>
    <source>
        <strain evidence="3 4">cv. Gransden 2004</strain>
    </source>
</reference>
<evidence type="ECO:0000313" key="4">
    <source>
        <dbReference type="Proteomes" id="UP000006727"/>
    </source>
</evidence>
<dbReference type="EnsemblPlants" id="Pp3c5_1630V3.5">
    <property type="protein sequence ID" value="Pp3c5_1630V3.5"/>
    <property type="gene ID" value="Pp3c5_1630"/>
</dbReference>
<dbReference type="CDD" id="cd00170">
    <property type="entry name" value="SEC14"/>
    <property type="match status" value="1"/>
</dbReference>
<keyword evidence="4" id="KW-1185">Reference proteome</keyword>
<reference evidence="3" key="3">
    <citation type="submission" date="2020-12" db="UniProtKB">
        <authorList>
            <consortium name="EnsemblPlants"/>
        </authorList>
    </citation>
    <scope>IDENTIFICATION</scope>
</reference>
<dbReference type="OrthoDB" id="1434354at2759"/>
<feature type="region of interest" description="Disordered" evidence="1">
    <location>
        <begin position="1"/>
        <end position="26"/>
    </location>
</feature>
<dbReference type="InterPro" id="IPR036273">
    <property type="entry name" value="CRAL/TRIO_N_dom_sf"/>
</dbReference>
<dbReference type="SUPFAM" id="SSF52087">
    <property type="entry name" value="CRAL/TRIO domain"/>
    <property type="match status" value="1"/>
</dbReference>
<dbReference type="InterPro" id="IPR036865">
    <property type="entry name" value="CRAL-TRIO_dom_sf"/>
</dbReference>
<dbReference type="KEGG" id="ppp:112282090"/>
<organism evidence="3 4">
    <name type="scientific">Physcomitrium patens</name>
    <name type="common">Spreading-leaved earth moss</name>
    <name type="synonym">Physcomitrella patens</name>
    <dbReference type="NCBI Taxonomy" id="3218"/>
    <lineage>
        <taxon>Eukaryota</taxon>
        <taxon>Viridiplantae</taxon>
        <taxon>Streptophyta</taxon>
        <taxon>Embryophyta</taxon>
        <taxon>Bryophyta</taxon>
        <taxon>Bryophytina</taxon>
        <taxon>Bryopsida</taxon>
        <taxon>Funariidae</taxon>
        <taxon>Funariales</taxon>
        <taxon>Funariaceae</taxon>
        <taxon>Physcomitrium</taxon>
    </lineage>
</organism>
<dbReference type="FunCoup" id="A0A7I4DTX3">
    <property type="interactions" value="796"/>
</dbReference>
<dbReference type="Gramene" id="Pp3c5_1630V3.5">
    <property type="protein sequence ID" value="Pp3c5_1630V3.5"/>
    <property type="gene ID" value="Pp3c5_1630"/>
</dbReference>
<dbReference type="GeneID" id="112282090"/>
<dbReference type="Pfam" id="PF00650">
    <property type="entry name" value="CRAL_TRIO"/>
    <property type="match status" value="1"/>
</dbReference>
<dbReference type="PANTHER" id="PTHR46277">
    <property type="entry name" value="OS03G0850700 PROTEIN"/>
    <property type="match status" value="1"/>
</dbReference>
<sequence>MAVTNGLDDHQDSAQNGSHVVESKERSAKEIEVLKLMRARSMDVKKASKMFAQHQKWRREYFPLGHAQEDEIKDEIAANKFFIQGHDRTGRPLSFWYGARHFGGGNLEQYKIAGGITYCLDKLISSLPPGQEKFVIIADLKGVGYKNLDVRGWLGAYDFVQAYYPERLGRVYILHPPMIFWASWKLVVPFLDPVIKKKIVFVDNAKIEETLLADIAKEELPTACGGLKEMVPFELAHPPNWPQFKAAAVAT</sequence>
<dbReference type="InterPro" id="IPR001251">
    <property type="entry name" value="CRAL-TRIO_dom"/>
</dbReference>
<dbReference type="RefSeq" id="XP_024375058.1">
    <property type="nucleotide sequence ID" value="XM_024519290.2"/>
</dbReference>
<dbReference type="EMBL" id="ABEU02000005">
    <property type="status" value="NOT_ANNOTATED_CDS"/>
    <property type="molecule type" value="Genomic_DNA"/>
</dbReference>
<dbReference type="Gene3D" id="3.40.525.10">
    <property type="entry name" value="CRAL-TRIO lipid binding domain"/>
    <property type="match status" value="1"/>
</dbReference>
<dbReference type="Gramene" id="Pp3c5_1630V3.4">
    <property type="protein sequence ID" value="Pp3c5_1630V3.4"/>
    <property type="gene ID" value="Pp3c5_1630"/>
</dbReference>
<dbReference type="Proteomes" id="UP000006727">
    <property type="component" value="Chromosome 5"/>
</dbReference>
<name>A0A7I4DTX3_PHYPA</name>
<dbReference type="EnsemblPlants" id="Pp3c5_1630V3.4">
    <property type="protein sequence ID" value="Pp3c5_1630V3.4"/>
    <property type="gene ID" value="Pp3c5_1630"/>
</dbReference>
<protein>
    <recommendedName>
        <fullName evidence="2">CRAL-TRIO domain-containing protein</fullName>
    </recommendedName>
</protein>